<protein>
    <submittedName>
        <fullName evidence="1">Uncharacterized protein</fullName>
    </submittedName>
</protein>
<keyword evidence="2" id="KW-1185">Reference proteome</keyword>
<name>A0ABW1FJL1_9ACTN</name>
<sequence length="102" mass="10720">MPQRPGTPPTSSEEALALVRSRYAEPKLPDGTPVPLAVHEFDIGYLVHPVFPQVSRIDAAGNPLPAPPGGAKIIVSKATGESVTVPNLPTESAIALYREQNG</sequence>
<evidence type="ECO:0000313" key="1">
    <source>
        <dbReference type="EMBL" id="MFC5894311.1"/>
    </source>
</evidence>
<dbReference type="EMBL" id="JBHSPW010000006">
    <property type="protein sequence ID" value="MFC5894311.1"/>
    <property type="molecule type" value="Genomic_DNA"/>
</dbReference>
<gene>
    <name evidence="1" type="ORF">ACFP3M_15955</name>
</gene>
<evidence type="ECO:0000313" key="2">
    <source>
        <dbReference type="Proteomes" id="UP001596241"/>
    </source>
</evidence>
<organism evidence="1 2">
    <name type="scientific">Streptomyces ramulosus</name>
    <dbReference type="NCBI Taxonomy" id="47762"/>
    <lineage>
        <taxon>Bacteria</taxon>
        <taxon>Bacillati</taxon>
        <taxon>Actinomycetota</taxon>
        <taxon>Actinomycetes</taxon>
        <taxon>Kitasatosporales</taxon>
        <taxon>Streptomycetaceae</taxon>
        <taxon>Streptomyces</taxon>
    </lineage>
</organism>
<comment type="caution">
    <text evidence="1">The sequence shown here is derived from an EMBL/GenBank/DDBJ whole genome shotgun (WGS) entry which is preliminary data.</text>
</comment>
<accession>A0ABW1FJL1</accession>
<proteinExistence type="predicted"/>
<reference evidence="2" key="1">
    <citation type="journal article" date="2019" name="Int. J. Syst. Evol. Microbiol.">
        <title>The Global Catalogue of Microorganisms (GCM) 10K type strain sequencing project: providing services to taxonomists for standard genome sequencing and annotation.</title>
        <authorList>
            <consortium name="The Broad Institute Genomics Platform"/>
            <consortium name="The Broad Institute Genome Sequencing Center for Infectious Disease"/>
            <person name="Wu L."/>
            <person name="Ma J."/>
        </authorList>
    </citation>
    <scope>NUCLEOTIDE SEQUENCE [LARGE SCALE GENOMIC DNA]</scope>
    <source>
        <strain evidence="2">CGMCC 1.15809</strain>
    </source>
</reference>
<dbReference type="RefSeq" id="WP_345083901.1">
    <property type="nucleotide sequence ID" value="NZ_BAAAWG010000007.1"/>
</dbReference>
<dbReference type="Proteomes" id="UP001596241">
    <property type="component" value="Unassembled WGS sequence"/>
</dbReference>